<organism evidence="7 8">
    <name type="scientific">Orchesella cincta</name>
    <name type="common">Springtail</name>
    <name type="synonym">Podura cincta</name>
    <dbReference type="NCBI Taxonomy" id="48709"/>
    <lineage>
        <taxon>Eukaryota</taxon>
        <taxon>Metazoa</taxon>
        <taxon>Ecdysozoa</taxon>
        <taxon>Arthropoda</taxon>
        <taxon>Hexapoda</taxon>
        <taxon>Collembola</taxon>
        <taxon>Entomobryomorpha</taxon>
        <taxon>Entomobryoidea</taxon>
        <taxon>Orchesellidae</taxon>
        <taxon>Orchesellinae</taxon>
        <taxon>Orchesella</taxon>
    </lineage>
</organism>
<dbReference type="OrthoDB" id="437457at2759"/>
<dbReference type="Proteomes" id="UP000094527">
    <property type="component" value="Unassembled WGS sequence"/>
</dbReference>
<dbReference type="SUPFAM" id="SSF144232">
    <property type="entry name" value="HIT/MYND zinc finger-like"/>
    <property type="match status" value="1"/>
</dbReference>
<protein>
    <submittedName>
        <fullName evidence="7">Protein msta, isoform B</fullName>
    </submittedName>
</protein>
<name>A0A1D2NEH9_ORCCI</name>
<gene>
    <name evidence="7" type="ORF">Ocin01_03036</name>
</gene>
<dbReference type="InterPro" id="IPR046341">
    <property type="entry name" value="SET_dom_sf"/>
</dbReference>
<dbReference type="PANTHER" id="PTHR46455">
    <property type="entry name" value="SET AND MYND DOMAIN CONTAINING, ARTHROPOD-SPECIFIC, MEMBER 4, ISOFORM A"/>
    <property type="match status" value="1"/>
</dbReference>
<dbReference type="InterPro" id="IPR053010">
    <property type="entry name" value="SET_SmydA-8"/>
</dbReference>
<evidence type="ECO:0000313" key="7">
    <source>
        <dbReference type="EMBL" id="ODN03664.1"/>
    </source>
</evidence>
<dbReference type="Gene3D" id="2.170.270.10">
    <property type="entry name" value="SET domain"/>
    <property type="match status" value="1"/>
</dbReference>
<dbReference type="Gene3D" id="6.10.140.2220">
    <property type="match status" value="2"/>
</dbReference>
<dbReference type="PANTHER" id="PTHR46455:SF5">
    <property type="entry name" value="SET AND MYND DOMAIN CONTAINING, ARTHROPOD-SPECIFIC, MEMBER 4, ISOFORM A"/>
    <property type="match status" value="1"/>
</dbReference>
<feature type="compositionally biased region" description="Polar residues" evidence="5">
    <location>
        <begin position="40"/>
        <end position="59"/>
    </location>
</feature>
<keyword evidence="1" id="KW-0479">Metal-binding</keyword>
<evidence type="ECO:0000259" key="6">
    <source>
        <dbReference type="PROSITE" id="PS50865"/>
    </source>
</evidence>
<dbReference type="PROSITE" id="PS50865">
    <property type="entry name" value="ZF_MYND_2"/>
    <property type="match status" value="1"/>
</dbReference>
<feature type="compositionally biased region" description="Polar residues" evidence="5">
    <location>
        <begin position="75"/>
        <end position="91"/>
    </location>
</feature>
<keyword evidence="3" id="KW-0862">Zinc</keyword>
<feature type="region of interest" description="Disordered" evidence="5">
    <location>
        <begin position="96"/>
        <end position="136"/>
    </location>
</feature>
<evidence type="ECO:0000256" key="3">
    <source>
        <dbReference type="ARBA" id="ARBA00022833"/>
    </source>
</evidence>
<feature type="compositionally biased region" description="Polar residues" evidence="5">
    <location>
        <begin position="10"/>
        <end position="30"/>
    </location>
</feature>
<feature type="region of interest" description="Disordered" evidence="5">
    <location>
        <begin position="72"/>
        <end position="91"/>
    </location>
</feature>
<dbReference type="InterPro" id="IPR002893">
    <property type="entry name" value="Znf_MYND"/>
</dbReference>
<dbReference type="AlphaFoldDB" id="A0A1D2NEH9"/>
<dbReference type="SUPFAM" id="SSF82199">
    <property type="entry name" value="SET domain"/>
    <property type="match status" value="1"/>
</dbReference>
<keyword evidence="2 4" id="KW-0863">Zinc-finger</keyword>
<dbReference type="GO" id="GO:0008270">
    <property type="term" value="F:zinc ion binding"/>
    <property type="evidence" value="ECO:0007669"/>
    <property type="project" value="UniProtKB-KW"/>
</dbReference>
<feature type="region of interest" description="Disordered" evidence="5">
    <location>
        <begin position="1"/>
        <end position="64"/>
    </location>
</feature>
<dbReference type="Gene3D" id="1.10.220.160">
    <property type="match status" value="1"/>
</dbReference>
<evidence type="ECO:0000313" key="8">
    <source>
        <dbReference type="Proteomes" id="UP000094527"/>
    </source>
</evidence>
<dbReference type="EMBL" id="LJIJ01000067">
    <property type="protein sequence ID" value="ODN03664.1"/>
    <property type="molecule type" value="Genomic_DNA"/>
</dbReference>
<proteinExistence type="predicted"/>
<evidence type="ECO:0000256" key="1">
    <source>
        <dbReference type="ARBA" id="ARBA00022723"/>
    </source>
</evidence>
<keyword evidence="8" id="KW-1185">Reference proteome</keyword>
<accession>A0A1D2NEH9</accession>
<feature type="non-terminal residue" evidence="7">
    <location>
        <position position="1"/>
    </location>
</feature>
<sequence>ATGETRIMGDSSTPGTGDASNLERANQNRLFENVEPHSPLESNENATVREGSNLNVNGEQRQEQVGRLRHLMSGSGDTVQDPLSPQYSVGSLSFSRNLDRGVNSDSSSSDDEVDARAIGNSEVTQSSDSDDSETENDIVTQAKLLSAYKGKELSSPQFPLMGNSNSTAKKGVVDSASVFEYFKNKDNFPLFKKMKMDTDDDDNREKNLQRRPHYLERCQKCNQPGDYVCKGCFRVVYCCQEHQSDDWSSHRRSCLHFGLEFNPSVLYRGPFRIYPNDELGPTNTGEFQKYTMKAKVTIPQDKVILEEKPFLVCPWPRTKIRQAEQGLFRGFAIRNLSCFGCGKVLGFSSVRCSECDLYMCSDNCPYLECHRDCECKIIQQQLETGKTAKSNDPRLNLKNIANDQYREWIYLDVMILRLLRKISDMKKSMSPENFQEKWAVLNTVWKSNSHVAGTERREIVKKNIRTYLKFSYKATDSNSDLVWKLFCIVDMNSFVYELPFQRFKVLCTVLGTASHSCNPNSVAFLKQPDMDNIDINQPECHPDDLTIVLKSGQPIVSGTAVTFPYIPLILTTQERRTALHNTFMHFCTCARCMDPTELGTYVASVRCLGCTSGVLIPTKDSVCVTSMEAFKQKQSDWECRLPNSTGKVGCRRTSPLITHQDLTTKLKSTETSSHRYLINPTKAKAYLFQRPENINCFSSATLKVCEDILRGTFYPLPDVLAEDLKDFKDDALICIILARNLYRDFMKKVHPGFNFEGFAVANYELAENELRGRENGELIFSELCRHERRPARPYLMTSSSLRPI</sequence>
<dbReference type="Pfam" id="PF01753">
    <property type="entry name" value="zf-MYND"/>
    <property type="match status" value="1"/>
</dbReference>
<reference evidence="7 8" key="1">
    <citation type="journal article" date="2016" name="Genome Biol. Evol.">
        <title>Gene Family Evolution Reflects Adaptation to Soil Environmental Stressors in the Genome of the Collembolan Orchesella cincta.</title>
        <authorList>
            <person name="Faddeeva-Vakhrusheva A."/>
            <person name="Derks M.F."/>
            <person name="Anvar S.Y."/>
            <person name="Agamennone V."/>
            <person name="Suring W."/>
            <person name="Smit S."/>
            <person name="van Straalen N.M."/>
            <person name="Roelofs D."/>
        </authorList>
    </citation>
    <scope>NUCLEOTIDE SEQUENCE [LARGE SCALE GENOMIC DNA]</scope>
    <source>
        <tissue evidence="7">Mixed pool</tissue>
    </source>
</reference>
<dbReference type="STRING" id="48709.A0A1D2NEH9"/>
<evidence type="ECO:0000256" key="4">
    <source>
        <dbReference type="PROSITE-ProRule" id="PRU00134"/>
    </source>
</evidence>
<feature type="domain" description="MYND-type" evidence="6">
    <location>
        <begin position="218"/>
        <end position="254"/>
    </location>
</feature>
<evidence type="ECO:0000256" key="2">
    <source>
        <dbReference type="ARBA" id="ARBA00022771"/>
    </source>
</evidence>
<comment type="caution">
    <text evidence="7">The sequence shown here is derived from an EMBL/GenBank/DDBJ whole genome shotgun (WGS) entry which is preliminary data.</text>
</comment>
<evidence type="ECO:0000256" key="5">
    <source>
        <dbReference type="SAM" id="MobiDB-lite"/>
    </source>
</evidence>